<keyword evidence="2" id="KW-1185">Reference proteome</keyword>
<dbReference type="EMBL" id="CAFZ01000035">
    <property type="protein sequence ID" value="CCA68536.1"/>
    <property type="molecule type" value="Genomic_DNA"/>
</dbReference>
<dbReference type="InParanoid" id="G4TB62"/>
<name>G4TB62_SERID</name>
<accession>G4TB62</accession>
<proteinExistence type="predicted"/>
<dbReference type="Proteomes" id="UP000007148">
    <property type="component" value="Unassembled WGS sequence"/>
</dbReference>
<gene>
    <name evidence="1" type="ORF">PIIN_02400</name>
</gene>
<sequence>MATSREPSAADNNLSSLYVDEDIQTVVNACLNDLGRPPPPVSFFRQLAKEPPIPPTKEIVQARMDQQRTRHKEELEIMYDVQAKARKELLLQYRIAMDHGDYYPDPNIGERSRQRPAKLPPEMSYASALLSILLITDNRTACLHDTAASQLPLVTMLNELEERRNIVLPKSLAEFNLIKAPTHQVRVARFFEGKTGPWAGIAQNSAEIEAALLAYKTDPEFQRVVIAFLNSKQSVDPRKRASIP</sequence>
<dbReference type="OrthoDB" id="3058840at2759"/>
<protein>
    <submittedName>
        <fullName evidence="1">Uncharacterized protein</fullName>
    </submittedName>
</protein>
<dbReference type="HOGENOM" id="CLU_1058319_0_0_1"/>
<organism evidence="1 2">
    <name type="scientific">Serendipita indica (strain DSM 11827)</name>
    <name type="common">Root endophyte fungus</name>
    <name type="synonym">Piriformospora indica</name>
    <dbReference type="NCBI Taxonomy" id="1109443"/>
    <lineage>
        <taxon>Eukaryota</taxon>
        <taxon>Fungi</taxon>
        <taxon>Dikarya</taxon>
        <taxon>Basidiomycota</taxon>
        <taxon>Agaricomycotina</taxon>
        <taxon>Agaricomycetes</taxon>
        <taxon>Sebacinales</taxon>
        <taxon>Serendipitaceae</taxon>
        <taxon>Serendipita</taxon>
    </lineage>
</organism>
<comment type="caution">
    <text evidence="1">The sequence shown here is derived from an EMBL/GenBank/DDBJ whole genome shotgun (WGS) entry which is preliminary data.</text>
</comment>
<reference evidence="1 2" key="1">
    <citation type="journal article" date="2011" name="PLoS Pathog.">
        <title>Endophytic Life Strategies Decoded by Genome and Transcriptome Analyses of the Mutualistic Root Symbiont Piriformospora indica.</title>
        <authorList>
            <person name="Zuccaro A."/>
            <person name="Lahrmann U."/>
            <person name="Guldener U."/>
            <person name="Langen G."/>
            <person name="Pfiffi S."/>
            <person name="Biedenkopf D."/>
            <person name="Wong P."/>
            <person name="Samans B."/>
            <person name="Grimm C."/>
            <person name="Basiewicz M."/>
            <person name="Murat C."/>
            <person name="Martin F."/>
            <person name="Kogel K.H."/>
        </authorList>
    </citation>
    <scope>NUCLEOTIDE SEQUENCE [LARGE SCALE GENOMIC DNA]</scope>
    <source>
        <strain evidence="1 2">DSM 11827</strain>
    </source>
</reference>
<evidence type="ECO:0000313" key="2">
    <source>
        <dbReference type="Proteomes" id="UP000007148"/>
    </source>
</evidence>
<evidence type="ECO:0000313" key="1">
    <source>
        <dbReference type="EMBL" id="CCA68536.1"/>
    </source>
</evidence>
<dbReference type="AlphaFoldDB" id="G4TB62"/>